<accession>A0A6N8J5D3</accession>
<dbReference type="OrthoDB" id="627345at2"/>
<sequence>MKKNLFLTAIIATIGFYSCNKSGESIRKTVQDTITAKINADVLTAGIKVAYGTNVVDSVFPAASMDASAPVLDTPFTKVYQVFKGGYLTVYPHNLSGNVAGYYVQIVGAKSYFKVDYTKAIGLRRAAANGKNGARGYGDGFIDSAIVLKMPASIDSGIFYIKYAAYDTLNNVSNADTSLVIVLQEGSEVVNDSLIGTWRHMYTSCYSDGKYQCIWSLDTGYMLMSYYDCVDGLLVKNISATDVVIPHQIAHFDDRITFDKFGMTINYIGSYKILNLQASSCSNYIYDYQSNDTFVRKGTISYDAATRKLTQIYPSADHVGFGYSTYSLLELADSSFTIVLPSSATFKSVYKYIKQ</sequence>
<evidence type="ECO:0000313" key="1">
    <source>
        <dbReference type="EMBL" id="MVT40134.1"/>
    </source>
</evidence>
<protein>
    <submittedName>
        <fullName evidence="1">Uncharacterized protein</fullName>
    </submittedName>
</protein>
<organism evidence="1 2">
    <name type="scientific">Chitinophaga oryziterrae</name>
    <dbReference type="NCBI Taxonomy" id="1031224"/>
    <lineage>
        <taxon>Bacteria</taxon>
        <taxon>Pseudomonadati</taxon>
        <taxon>Bacteroidota</taxon>
        <taxon>Chitinophagia</taxon>
        <taxon>Chitinophagales</taxon>
        <taxon>Chitinophagaceae</taxon>
        <taxon>Chitinophaga</taxon>
    </lineage>
</organism>
<comment type="caution">
    <text evidence="1">The sequence shown here is derived from an EMBL/GenBank/DDBJ whole genome shotgun (WGS) entry which is preliminary data.</text>
</comment>
<dbReference type="EMBL" id="WRXO01000001">
    <property type="protein sequence ID" value="MVT40134.1"/>
    <property type="molecule type" value="Genomic_DNA"/>
</dbReference>
<dbReference type="PROSITE" id="PS51257">
    <property type="entry name" value="PROKAR_LIPOPROTEIN"/>
    <property type="match status" value="1"/>
</dbReference>
<proteinExistence type="predicted"/>
<evidence type="ECO:0000313" key="2">
    <source>
        <dbReference type="Proteomes" id="UP000468388"/>
    </source>
</evidence>
<dbReference type="AlphaFoldDB" id="A0A6N8J5D3"/>
<reference evidence="1 2" key="1">
    <citation type="submission" date="2019-12" db="EMBL/GenBank/DDBJ databases">
        <title>The draft genomic sequence of strain Chitinophaga oryziterrae JCM 16595.</title>
        <authorList>
            <person name="Zhang X."/>
        </authorList>
    </citation>
    <scope>NUCLEOTIDE SEQUENCE [LARGE SCALE GENOMIC DNA]</scope>
    <source>
        <strain evidence="1 2">JCM 16595</strain>
    </source>
</reference>
<dbReference type="Proteomes" id="UP000468388">
    <property type="component" value="Unassembled WGS sequence"/>
</dbReference>
<gene>
    <name evidence="1" type="ORF">GO495_06035</name>
</gene>
<dbReference type="RefSeq" id="WP_157298764.1">
    <property type="nucleotide sequence ID" value="NZ_BAAAZB010000005.1"/>
</dbReference>
<name>A0A6N8J5D3_9BACT</name>
<keyword evidence="2" id="KW-1185">Reference proteome</keyword>